<protein>
    <submittedName>
        <fullName evidence="3">CRTAC1 family protein</fullName>
    </submittedName>
</protein>
<feature type="domain" description="ASPIC/UnbV" evidence="2">
    <location>
        <begin position="105"/>
        <end position="166"/>
    </location>
</feature>
<dbReference type="InterPro" id="IPR011519">
    <property type="entry name" value="UnbV_ASPIC"/>
</dbReference>
<dbReference type="Pfam" id="PF13517">
    <property type="entry name" value="FG-GAP_3"/>
    <property type="match status" value="1"/>
</dbReference>
<evidence type="ECO:0000313" key="3">
    <source>
        <dbReference type="EMBL" id="QRQ81832.1"/>
    </source>
</evidence>
<dbReference type="InterPro" id="IPR028994">
    <property type="entry name" value="Integrin_alpha_N"/>
</dbReference>
<keyword evidence="4" id="KW-1185">Reference proteome</keyword>
<accession>A0A892ZFW1</accession>
<dbReference type="Proteomes" id="UP000653156">
    <property type="component" value="Chromosome"/>
</dbReference>
<dbReference type="Pfam" id="PF07593">
    <property type="entry name" value="UnbV_ASPIC"/>
    <property type="match status" value="1"/>
</dbReference>
<dbReference type="SUPFAM" id="SSF69318">
    <property type="entry name" value="Integrin alpha N-terminal domain"/>
    <property type="match status" value="1"/>
</dbReference>
<organism evidence="3 4">
    <name type="scientific">Paralysiella testudinis</name>
    <dbReference type="NCBI Taxonomy" id="2809020"/>
    <lineage>
        <taxon>Bacteria</taxon>
        <taxon>Pseudomonadati</taxon>
        <taxon>Pseudomonadota</taxon>
        <taxon>Betaproteobacteria</taxon>
        <taxon>Neisseriales</taxon>
        <taxon>Neisseriaceae</taxon>
        <taxon>Paralysiella</taxon>
    </lineage>
</organism>
<dbReference type="InterPro" id="IPR013517">
    <property type="entry name" value="FG-GAP"/>
</dbReference>
<dbReference type="PANTHER" id="PTHR16026">
    <property type="entry name" value="CARTILAGE ACIDIC PROTEIN 1"/>
    <property type="match status" value="1"/>
</dbReference>
<reference evidence="3" key="1">
    <citation type="submission" date="2021-02" db="EMBL/GenBank/DDBJ databases">
        <title>Neisseriaceae sp. 26B isolated from the cloaca of a Common Toad-headed Turtle (Mesoclemmys nasuta).</title>
        <authorList>
            <person name="Spergser J."/>
            <person name="Busse H.-J."/>
        </authorList>
    </citation>
    <scope>NUCLEOTIDE SEQUENCE</scope>
    <source>
        <strain evidence="3">26B</strain>
    </source>
</reference>
<dbReference type="KEGG" id="ptes:JQU52_14425"/>
<dbReference type="PANTHER" id="PTHR16026:SF0">
    <property type="entry name" value="CARTILAGE ACIDIC PROTEIN 1"/>
    <property type="match status" value="1"/>
</dbReference>
<keyword evidence="1" id="KW-0732">Signal</keyword>
<name>A0A892ZFW1_9NEIS</name>
<sequence>MHHPRSVVYADRWADVRGRCIFGNEANRVYLNQGDYFVDVAEQVGLTRTGTSRGVALADFDNDGDLDVLITHMTAPPSLYRNDSQAAAWLGLDLVGNSRSCNRDALGTKVTLLPAHGGHAQHREVYANNGLAAQGDRRLLFGLGTDTASTARLSIRWCGRGEPQTVELDTGHYHRIQQP</sequence>
<evidence type="ECO:0000256" key="1">
    <source>
        <dbReference type="ARBA" id="ARBA00022729"/>
    </source>
</evidence>
<evidence type="ECO:0000313" key="4">
    <source>
        <dbReference type="Proteomes" id="UP000653156"/>
    </source>
</evidence>
<evidence type="ECO:0000259" key="2">
    <source>
        <dbReference type="Pfam" id="PF07593"/>
    </source>
</evidence>
<dbReference type="InterPro" id="IPR027039">
    <property type="entry name" value="Crtac1"/>
</dbReference>
<dbReference type="EMBL" id="CP069798">
    <property type="protein sequence ID" value="QRQ81832.1"/>
    <property type="molecule type" value="Genomic_DNA"/>
</dbReference>
<dbReference type="AlphaFoldDB" id="A0A892ZFW1"/>
<proteinExistence type="predicted"/>
<gene>
    <name evidence="3" type="ORF">JQU52_14425</name>
</gene>